<dbReference type="VEuPathDB" id="FungiDB:C8Q69DRAFT_208069"/>
<dbReference type="GO" id="GO:1902181">
    <property type="term" value="P:verruculogen biosynthetic process"/>
    <property type="evidence" value="ECO:0007669"/>
    <property type="project" value="UniProtKB-ARBA"/>
</dbReference>
<gene>
    <name evidence="15" type="ORF">C8Q69DRAFT_208069</name>
</gene>
<dbReference type="GO" id="GO:0016020">
    <property type="term" value="C:membrane"/>
    <property type="evidence" value="ECO:0007669"/>
    <property type="project" value="UniProtKB-SubCell"/>
</dbReference>
<keyword evidence="8 13" id="KW-0560">Oxidoreductase</keyword>
<dbReference type="PANTHER" id="PTHR24305">
    <property type="entry name" value="CYTOCHROME P450"/>
    <property type="match status" value="1"/>
</dbReference>
<dbReference type="EMBL" id="RCNU01000003">
    <property type="protein sequence ID" value="RWQ96888.1"/>
    <property type="molecule type" value="Genomic_DNA"/>
</dbReference>
<name>A0A443HYG5_BYSSP</name>
<dbReference type="PANTHER" id="PTHR24305:SF237">
    <property type="entry name" value="CYTOCHROME P450 MONOOXYGENASE ATNE-RELATED"/>
    <property type="match status" value="1"/>
</dbReference>
<evidence type="ECO:0000256" key="6">
    <source>
        <dbReference type="ARBA" id="ARBA00022723"/>
    </source>
</evidence>
<dbReference type="Proteomes" id="UP000283841">
    <property type="component" value="Unassembled WGS sequence"/>
</dbReference>
<dbReference type="InterPro" id="IPR036396">
    <property type="entry name" value="Cyt_P450_sf"/>
</dbReference>
<proteinExistence type="inferred from homology"/>
<evidence type="ECO:0000256" key="11">
    <source>
        <dbReference type="ARBA" id="ARBA00023136"/>
    </source>
</evidence>
<evidence type="ECO:0000256" key="4">
    <source>
        <dbReference type="ARBA" id="ARBA00022617"/>
    </source>
</evidence>
<comment type="caution">
    <text evidence="15">The sequence shown here is derived from an EMBL/GenBank/DDBJ whole genome shotgun (WGS) entry which is preliminary data.</text>
</comment>
<feature type="binding site" description="axial binding residue" evidence="12">
    <location>
        <position position="472"/>
    </location>
    <ligand>
        <name>heme</name>
        <dbReference type="ChEBI" id="CHEBI:30413"/>
    </ligand>
    <ligandPart>
        <name>Fe</name>
        <dbReference type="ChEBI" id="CHEBI:18248"/>
    </ligandPart>
</feature>
<evidence type="ECO:0000256" key="14">
    <source>
        <dbReference type="SAM" id="Phobius"/>
    </source>
</evidence>
<dbReference type="GO" id="GO:0005506">
    <property type="term" value="F:iron ion binding"/>
    <property type="evidence" value="ECO:0007669"/>
    <property type="project" value="InterPro"/>
</dbReference>
<keyword evidence="4 12" id="KW-0349">Heme</keyword>
<dbReference type="GeneID" id="39595431"/>
<dbReference type="SUPFAM" id="SSF48264">
    <property type="entry name" value="Cytochrome P450"/>
    <property type="match status" value="1"/>
</dbReference>
<comment type="subcellular location">
    <subcellularLocation>
        <location evidence="2">Membrane</location>
    </subcellularLocation>
</comment>
<dbReference type="RefSeq" id="XP_028486533.1">
    <property type="nucleotide sequence ID" value="XM_028626154.1"/>
</dbReference>
<dbReference type="InterPro" id="IPR002401">
    <property type="entry name" value="Cyt_P450_E_grp-I"/>
</dbReference>
<dbReference type="GO" id="GO:0016705">
    <property type="term" value="F:oxidoreductase activity, acting on paired donors, with incorporation or reduction of molecular oxygen"/>
    <property type="evidence" value="ECO:0007669"/>
    <property type="project" value="InterPro"/>
</dbReference>
<evidence type="ECO:0000313" key="16">
    <source>
        <dbReference type="Proteomes" id="UP000283841"/>
    </source>
</evidence>
<dbReference type="PRINTS" id="PR00385">
    <property type="entry name" value="P450"/>
</dbReference>
<feature type="transmembrane region" description="Helical" evidence="14">
    <location>
        <begin position="6"/>
        <end position="33"/>
    </location>
</feature>
<dbReference type="PRINTS" id="PR00463">
    <property type="entry name" value="EP450I"/>
</dbReference>
<evidence type="ECO:0000256" key="3">
    <source>
        <dbReference type="ARBA" id="ARBA00010617"/>
    </source>
</evidence>
<keyword evidence="16" id="KW-1185">Reference proteome</keyword>
<dbReference type="GO" id="GO:0020037">
    <property type="term" value="F:heme binding"/>
    <property type="evidence" value="ECO:0007669"/>
    <property type="project" value="InterPro"/>
</dbReference>
<evidence type="ECO:0000256" key="5">
    <source>
        <dbReference type="ARBA" id="ARBA00022692"/>
    </source>
</evidence>
<sequence length="533" mass="60300">MIVQPLVNYLSIEGVATALCLALGVLIFGYGLYNRFFHPLRHIDGPFLATVTPWVQLYHGLKGDRHIWLHGLHQQYGSHVRVAPNFVSVNTAQGLHDIYGHGKRLKKADFYNAFPAIKGVYNTHNVIDKTVHGRKRRVLSQAFSDHALKGMEDVMLLHVRQFCAIMGGELHGDATRSDRQLGGAPIWNMADWFGYLTYDVMGELCFGKSFDMLIEIGRRKMISLVDRAAYRHYVCGLWMPLDRWGLDKIFIRKLTKDRWNFIMNSRVEANQRAKERTQAGHEAKKDFFHYLLNAKDPNTGKGLATQELWGEANVLMIAGSDTTSTGLASTIFYLVRNPKAMETLKREIRENFNDVEEIITGTKLNELVYLKACIDEAMRLTPAVPGAIPREVMEGGAEVDGVFLPEGSNCGTPTYSIHRHPAYYREPLAYVPERWIDGAICQTGNNSWQTTKEELEIARRAFCPFSIGPRGCIGKSMALMELRLTIARMMFLFDVSLADRIGEDKHGHLAMVDHFTSQKNGPNVLIRRRAEGV</sequence>
<evidence type="ECO:0000256" key="10">
    <source>
        <dbReference type="ARBA" id="ARBA00023033"/>
    </source>
</evidence>
<evidence type="ECO:0000256" key="2">
    <source>
        <dbReference type="ARBA" id="ARBA00004370"/>
    </source>
</evidence>
<dbReference type="FunFam" id="1.10.630.10:FF:000063">
    <property type="entry name" value="Cytochrome P450 monooxygenase"/>
    <property type="match status" value="1"/>
</dbReference>
<evidence type="ECO:0000256" key="13">
    <source>
        <dbReference type="RuleBase" id="RU000461"/>
    </source>
</evidence>
<dbReference type="InterPro" id="IPR050121">
    <property type="entry name" value="Cytochrome_P450_monoxygenase"/>
</dbReference>
<keyword evidence="5 14" id="KW-0812">Transmembrane</keyword>
<dbReference type="CDD" id="cd11061">
    <property type="entry name" value="CYP67-like"/>
    <property type="match status" value="1"/>
</dbReference>
<organism evidence="15 16">
    <name type="scientific">Byssochlamys spectabilis</name>
    <name type="common">Paecilomyces variotii</name>
    <dbReference type="NCBI Taxonomy" id="264951"/>
    <lineage>
        <taxon>Eukaryota</taxon>
        <taxon>Fungi</taxon>
        <taxon>Dikarya</taxon>
        <taxon>Ascomycota</taxon>
        <taxon>Pezizomycotina</taxon>
        <taxon>Eurotiomycetes</taxon>
        <taxon>Eurotiomycetidae</taxon>
        <taxon>Eurotiales</taxon>
        <taxon>Thermoascaceae</taxon>
        <taxon>Paecilomyces</taxon>
    </lineage>
</organism>
<dbReference type="GO" id="GO:0004497">
    <property type="term" value="F:monooxygenase activity"/>
    <property type="evidence" value="ECO:0007669"/>
    <property type="project" value="UniProtKB-KW"/>
</dbReference>
<comment type="similarity">
    <text evidence="3 13">Belongs to the cytochrome P450 family.</text>
</comment>
<dbReference type="InterPro" id="IPR017972">
    <property type="entry name" value="Cyt_P450_CS"/>
</dbReference>
<evidence type="ECO:0000256" key="12">
    <source>
        <dbReference type="PIRSR" id="PIRSR602401-1"/>
    </source>
</evidence>
<keyword evidence="10 13" id="KW-0503">Monooxygenase</keyword>
<keyword evidence="11 14" id="KW-0472">Membrane</keyword>
<keyword evidence="6 12" id="KW-0479">Metal-binding</keyword>
<dbReference type="AlphaFoldDB" id="A0A443HYG5"/>
<keyword evidence="9 12" id="KW-0408">Iron</keyword>
<reference evidence="15 16" key="1">
    <citation type="journal article" date="2018" name="Front. Microbiol.">
        <title>Genomic and genetic insights into a cosmopolitan fungus, Paecilomyces variotii (Eurotiales).</title>
        <authorList>
            <person name="Urquhart A.S."/>
            <person name="Mondo S.J."/>
            <person name="Makela M.R."/>
            <person name="Hane J.K."/>
            <person name="Wiebenga A."/>
            <person name="He G."/>
            <person name="Mihaltcheva S."/>
            <person name="Pangilinan J."/>
            <person name="Lipzen A."/>
            <person name="Barry K."/>
            <person name="de Vries R.P."/>
            <person name="Grigoriev I.V."/>
            <person name="Idnurm A."/>
        </authorList>
    </citation>
    <scope>NUCLEOTIDE SEQUENCE [LARGE SCALE GENOMIC DNA]</scope>
    <source>
        <strain evidence="15 16">CBS 101075</strain>
    </source>
</reference>
<protein>
    <submittedName>
        <fullName evidence="15">Benzoate 4-monooxygenase cytochrome P450</fullName>
    </submittedName>
</protein>
<dbReference type="OrthoDB" id="1470350at2759"/>
<evidence type="ECO:0000256" key="1">
    <source>
        <dbReference type="ARBA" id="ARBA00001971"/>
    </source>
</evidence>
<accession>A0A443HYG5</accession>
<dbReference type="InterPro" id="IPR001128">
    <property type="entry name" value="Cyt_P450"/>
</dbReference>
<evidence type="ECO:0000256" key="7">
    <source>
        <dbReference type="ARBA" id="ARBA00022989"/>
    </source>
</evidence>
<dbReference type="PROSITE" id="PS00086">
    <property type="entry name" value="CYTOCHROME_P450"/>
    <property type="match status" value="1"/>
</dbReference>
<evidence type="ECO:0000256" key="9">
    <source>
        <dbReference type="ARBA" id="ARBA00023004"/>
    </source>
</evidence>
<dbReference type="STRING" id="264951.A0A443HYG5"/>
<dbReference type="Pfam" id="PF00067">
    <property type="entry name" value="p450"/>
    <property type="match status" value="1"/>
</dbReference>
<comment type="cofactor">
    <cofactor evidence="1 12">
        <name>heme</name>
        <dbReference type="ChEBI" id="CHEBI:30413"/>
    </cofactor>
</comment>
<evidence type="ECO:0000256" key="8">
    <source>
        <dbReference type="ARBA" id="ARBA00023002"/>
    </source>
</evidence>
<dbReference type="Gene3D" id="1.10.630.10">
    <property type="entry name" value="Cytochrome P450"/>
    <property type="match status" value="1"/>
</dbReference>
<keyword evidence="7 14" id="KW-1133">Transmembrane helix</keyword>
<evidence type="ECO:0000313" key="15">
    <source>
        <dbReference type="EMBL" id="RWQ96888.1"/>
    </source>
</evidence>